<proteinExistence type="predicted"/>
<reference evidence="2 3" key="1">
    <citation type="journal article" date="2015" name="Nature">
        <title>rRNA introns, odd ribosomes, and small enigmatic genomes across a large radiation of phyla.</title>
        <authorList>
            <person name="Brown C.T."/>
            <person name="Hug L.A."/>
            <person name="Thomas B.C."/>
            <person name="Sharon I."/>
            <person name="Castelle C.J."/>
            <person name="Singh A."/>
            <person name="Wilkins M.J."/>
            <person name="Williams K.H."/>
            <person name="Banfield J.F."/>
        </authorList>
    </citation>
    <scope>NUCLEOTIDE SEQUENCE [LARGE SCALE GENOMIC DNA]</scope>
</reference>
<evidence type="ECO:0000313" key="3">
    <source>
        <dbReference type="Proteomes" id="UP000034107"/>
    </source>
</evidence>
<feature type="region of interest" description="Disordered" evidence="1">
    <location>
        <begin position="298"/>
        <end position="381"/>
    </location>
</feature>
<feature type="compositionally biased region" description="Acidic residues" evidence="1">
    <location>
        <begin position="315"/>
        <end position="331"/>
    </location>
</feature>
<accession>A0A0G1QQV8</accession>
<gene>
    <name evidence="2" type="ORF">UX31_C0044G0004</name>
</gene>
<dbReference type="Proteomes" id="UP000034107">
    <property type="component" value="Unassembled WGS sequence"/>
</dbReference>
<organism evidence="2 3">
    <name type="scientific">Candidatus Nomurabacteria bacterium GW2011_GWA1_46_11</name>
    <dbReference type="NCBI Taxonomy" id="1618732"/>
    <lineage>
        <taxon>Bacteria</taxon>
        <taxon>Candidatus Nomuraibacteriota</taxon>
    </lineage>
</organism>
<dbReference type="EMBL" id="LCLS01000044">
    <property type="protein sequence ID" value="KKU20113.1"/>
    <property type="molecule type" value="Genomic_DNA"/>
</dbReference>
<dbReference type="AlphaFoldDB" id="A0A0G1QQV8"/>
<comment type="caution">
    <text evidence="2">The sequence shown here is derived from an EMBL/GenBank/DDBJ whole genome shotgun (WGS) entry which is preliminary data.</text>
</comment>
<protein>
    <submittedName>
        <fullName evidence="2">Uncharacterized protein</fullName>
    </submittedName>
</protein>
<feature type="region of interest" description="Disordered" evidence="1">
    <location>
        <begin position="30"/>
        <end position="50"/>
    </location>
</feature>
<feature type="compositionally biased region" description="Basic and acidic residues" evidence="1">
    <location>
        <begin position="367"/>
        <end position="376"/>
    </location>
</feature>
<name>A0A0G1QQV8_9BACT</name>
<sequence>MPRESILLGGGPKKKKEVVPIEKAPVPELAKPKLAEEESVVAPEQAGEMSREDEIDYLNKNIEFIKLAEMAKTMRDNVAGGIGVPPDASLLSRIKKRYLKLQNEISEVDWDLPTGSEYKDTHTLDWFINRLKEMGVEPTTKDAAVFRVGGRTKKTEVSPESQQPEPVVEVIPATESEAMPNSEALVPTPPVISGEDAPSRNAEVVDLFNEKKFSKEVARAKNFEELFAVLYKYGGIPQPDGKGFVFPAGLISTIEEMRRLFAEKRRIMENWHNWLPNVGGLTEKVFDLLEKERPIDVEPEPVVPPIPNVEKPEPAEEVEAPESEPEPEPEPEIPPIPPTAEPAGPTFNVHNVTVEGSRGFWKSKREKKTEPARGEKPPTGQLDAWREFWKSRDGKEPMGKRFKSFVKDKYLDYKEKGKKVWAPTKERLLGVATFGWWDFHQAEKFRVGTKKTGEEMEKLAKEIQQTENLDFQAAYDEAYEMQTTAELLGRDLNPDEYEDISEAITKKKERVNVAWSEEVIKQTKSELVKRLETNSKFMSYRTARTGEKVITDEKMSALENDLRARLSKMGNGLAREQKKDFITETRKTLDDKWKRRYVYGGVELALAATGWYYLSKLASDAVMAKIYTSAKVGEGVGQGGATAVEGVRQALSTEMHNNVWTTIKELASQHGVNLDNTAIQEFTKQTIDLNHVYEQEWLNRTADGFLNSRTLPAGMKLQLPLTFLRAIGLAL</sequence>
<evidence type="ECO:0000313" key="2">
    <source>
        <dbReference type="EMBL" id="KKU20113.1"/>
    </source>
</evidence>
<evidence type="ECO:0000256" key="1">
    <source>
        <dbReference type="SAM" id="MobiDB-lite"/>
    </source>
</evidence>